<dbReference type="Gene3D" id="3.10.50.40">
    <property type="match status" value="1"/>
</dbReference>
<keyword evidence="4 5" id="KW-0413">Isomerase</keyword>
<dbReference type="EMBL" id="WVUK01000056">
    <property type="protein sequence ID" value="KAF7492863.1"/>
    <property type="molecule type" value="Genomic_DNA"/>
</dbReference>
<dbReference type="SUPFAM" id="SSF54534">
    <property type="entry name" value="FKBP-like"/>
    <property type="match status" value="1"/>
</dbReference>
<dbReference type="Pfam" id="PF17800">
    <property type="entry name" value="NPL"/>
    <property type="match status" value="1"/>
</dbReference>
<protein>
    <recommendedName>
        <fullName evidence="2 5">peptidylprolyl isomerase</fullName>
        <ecNumber evidence="2 5">5.2.1.8</ecNumber>
    </recommendedName>
</protein>
<comment type="catalytic activity">
    <reaction evidence="1 5">
        <text>[protein]-peptidylproline (omega=180) = [protein]-peptidylproline (omega=0)</text>
        <dbReference type="Rhea" id="RHEA:16237"/>
        <dbReference type="Rhea" id="RHEA-COMP:10747"/>
        <dbReference type="Rhea" id="RHEA-COMP:10748"/>
        <dbReference type="ChEBI" id="CHEBI:83833"/>
        <dbReference type="ChEBI" id="CHEBI:83834"/>
        <dbReference type="EC" id="5.2.1.8"/>
    </reaction>
</comment>
<dbReference type="PANTHER" id="PTHR43811:SF19">
    <property type="entry name" value="39 KDA FK506-BINDING NUCLEAR PROTEIN"/>
    <property type="match status" value="1"/>
</dbReference>
<feature type="region of interest" description="Disordered" evidence="6">
    <location>
        <begin position="132"/>
        <end position="316"/>
    </location>
</feature>
<keyword evidence="3 5" id="KW-0697">Rotamase</keyword>
<dbReference type="PANTHER" id="PTHR43811">
    <property type="entry name" value="FKBP-TYPE PEPTIDYL-PROLYL CIS-TRANS ISOMERASE FKPA"/>
    <property type="match status" value="1"/>
</dbReference>
<reference evidence="9" key="3">
    <citation type="submission" date="2022-06" db="UniProtKB">
        <authorList>
            <consortium name="EnsemblMetazoa"/>
        </authorList>
    </citation>
    <scope>IDENTIFICATION</scope>
</reference>
<feature type="compositionally biased region" description="Acidic residues" evidence="6">
    <location>
        <begin position="138"/>
        <end position="188"/>
    </location>
</feature>
<dbReference type="InterPro" id="IPR001179">
    <property type="entry name" value="PPIase_FKBP_dom"/>
</dbReference>
<evidence type="ECO:0000256" key="5">
    <source>
        <dbReference type="PROSITE-ProRule" id="PRU00277"/>
    </source>
</evidence>
<dbReference type="Proteomes" id="UP000070412">
    <property type="component" value="Unassembled WGS sequence"/>
</dbReference>
<dbReference type="AlphaFoldDB" id="A0A834RGE5"/>
<evidence type="ECO:0000256" key="3">
    <source>
        <dbReference type="ARBA" id="ARBA00023110"/>
    </source>
</evidence>
<evidence type="ECO:0000256" key="6">
    <source>
        <dbReference type="SAM" id="MobiDB-lite"/>
    </source>
</evidence>
<evidence type="ECO:0000313" key="9">
    <source>
        <dbReference type="EnsemblMetazoa" id="KAF7492863.1"/>
    </source>
</evidence>
<feature type="domain" description="PPIase FKBP-type" evidence="7">
    <location>
        <begin position="339"/>
        <end position="425"/>
    </location>
</feature>
<organism evidence="8">
    <name type="scientific">Sarcoptes scabiei</name>
    <name type="common">Itch mite</name>
    <name type="synonym">Acarus scabiei</name>
    <dbReference type="NCBI Taxonomy" id="52283"/>
    <lineage>
        <taxon>Eukaryota</taxon>
        <taxon>Metazoa</taxon>
        <taxon>Ecdysozoa</taxon>
        <taxon>Arthropoda</taxon>
        <taxon>Chelicerata</taxon>
        <taxon>Arachnida</taxon>
        <taxon>Acari</taxon>
        <taxon>Acariformes</taxon>
        <taxon>Sarcoptiformes</taxon>
        <taxon>Astigmata</taxon>
        <taxon>Psoroptidia</taxon>
        <taxon>Sarcoptoidea</taxon>
        <taxon>Sarcoptidae</taxon>
        <taxon>Sarcoptinae</taxon>
        <taxon>Sarcoptes</taxon>
    </lineage>
</organism>
<dbReference type="OrthoDB" id="1902587at2759"/>
<feature type="compositionally biased region" description="Low complexity" evidence="6">
    <location>
        <begin position="264"/>
        <end position="288"/>
    </location>
</feature>
<evidence type="ECO:0000313" key="8">
    <source>
        <dbReference type="EMBL" id="KAF7492863.1"/>
    </source>
</evidence>
<keyword evidence="10" id="KW-1185">Reference proteome</keyword>
<evidence type="ECO:0000256" key="4">
    <source>
        <dbReference type="ARBA" id="ARBA00023235"/>
    </source>
</evidence>
<dbReference type="EC" id="5.2.1.8" evidence="2 5"/>
<dbReference type="Pfam" id="PF00254">
    <property type="entry name" value="FKBP_C"/>
    <property type="match status" value="1"/>
</dbReference>
<reference evidence="10" key="1">
    <citation type="journal article" date="2020" name="PLoS Negl. Trop. Dis.">
        <title>High-quality nuclear genome for Sarcoptes scabiei-A critical resource for a neglected parasite.</title>
        <authorList>
            <person name="Korhonen P.K."/>
            <person name="Gasser R.B."/>
            <person name="Ma G."/>
            <person name="Wang T."/>
            <person name="Stroehlein A.J."/>
            <person name="Young N.D."/>
            <person name="Ang C.S."/>
            <person name="Fernando D.D."/>
            <person name="Lu H.C."/>
            <person name="Taylor S."/>
            <person name="Reynolds S.L."/>
            <person name="Mofiz E."/>
            <person name="Najaraj S.H."/>
            <person name="Gowda H."/>
            <person name="Madugundu A."/>
            <person name="Renuse S."/>
            <person name="Holt D."/>
            <person name="Pandey A."/>
            <person name="Papenfuss A.T."/>
            <person name="Fischer K."/>
        </authorList>
    </citation>
    <scope>NUCLEOTIDE SEQUENCE [LARGE SCALE GENOMIC DNA]</scope>
</reference>
<evidence type="ECO:0000259" key="7">
    <source>
        <dbReference type="PROSITE" id="PS50059"/>
    </source>
</evidence>
<feature type="compositionally biased region" description="Polar residues" evidence="6">
    <location>
        <begin position="247"/>
        <end position="263"/>
    </location>
</feature>
<feature type="compositionally biased region" description="Polar residues" evidence="6">
    <location>
        <begin position="225"/>
        <end position="240"/>
    </location>
</feature>
<evidence type="ECO:0000313" key="10">
    <source>
        <dbReference type="Proteomes" id="UP000070412"/>
    </source>
</evidence>
<dbReference type="GO" id="GO:0003755">
    <property type="term" value="F:peptidyl-prolyl cis-trans isomerase activity"/>
    <property type="evidence" value="ECO:0007669"/>
    <property type="project" value="UniProtKB-KW"/>
</dbReference>
<dbReference type="InterPro" id="IPR046357">
    <property type="entry name" value="PPIase_dom_sf"/>
</dbReference>
<evidence type="ECO:0000256" key="1">
    <source>
        <dbReference type="ARBA" id="ARBA00000971"/>
    </source>
</evidence>
<dbReference type="InterPro" id="IPR041232">
    <property type="entry name" value="NPL"/>
</dbReference>
<reference evidence="8" key="2">
    <citation type="submission" date="2020-01" db="EMBL/GenBank/DDBJ databases">
        <authorList>
            <person name="Korhonen P.K.K."/>
            <person name="Guangxu M.G."/>
            <person name="Wang T.W."/>
            <person name="Stroehlein A.J.S."/>
            <person name="Young N.D."/>
            <person name="Ang C.-S.A."/>
            <person name="Fernando D.W.F."/>
            <person name="Lu H.L."/>
            <person name="Taylor S.T."/>
            <person name="Ehtesham M.E.M."/>
            <person name="Najaraj S.H.N."/>
            <person name="Harsha G.H.G."/>
            <person name="Madugundu A.M."/>
            <person name="Renuse S.R."/>
            <person name="Holt D.H."/>
            <person name="Pandey A.P."/>
            <person name="Papenfuss A.P."/>
            <person name="Gasser R.B.G."/>
            <person name="Fischer K.F."/>
        </authorList>
    </citation>
    <scope>NUCLEOTIDE SEQUENCE</scope>
    <source>
        <strain evidence="8">SSS_KF_BRIS2020</strain>
    </source>
</reference>
<gene>
    <name evidence="8" type="ORF">SSS_8619</name>
</gene>
<dbReference type="Gene3D" id="2.60.120.340">
    <property type="entry name" value="Nucleoplasmin core domain"/>
    <property type="match status" value="1"/>
</dbReference>
<dbReference type="PROSITE" id="PS50059">
    <property type="entry name" value="FKBP_PPIASE"/>
    <property type="match status" value="1"/>
</dbReference>
<evidence type="ECO:0000256" key="2">
    <source>
        <dbReference type="ARBA" id="ARBA00013194"/>
    </source>
</evidence>
<accession>A0A834RGE5</accession>
<name>A0A834RGE5_SARSC</name>
<sequence length="425" mass="47331">MFWGVTILPGRRYSQTVEMSYHISKACLEVDVKNPSSERKRVQVMLEHNKSKFLLCTLDSENIIQNDLDLIFRVGEEVTFFLVGEGTVHLTGYILDFGDDLSDMGSDYDENEALESFKRKLNDLDKDKVKKTKLNSDGVDEEDEEDSEEDGDDDALGDLDMDEDDEEDEELEDEDIEDDEEDDEEEEESPKPVQSSVTEFYLATPAVKKQEPSKMNGLGSKVDNKNVNQKSFGQNQQQKSKFGGDSGNQQKQSNKFGGNQQTPNSNNKFGGNQKNQNQGKNQPNSKSGPFGGGGFGSKQFNNKPKSPFTPGNKNDWHKSAGGVKFLDLHQGNGMMVKKGRFVHLKYVGKLTDSRKIFDRSGDRKLSFRHGSGEVIKGLNVGLEGMKVGGKRIIIIPPEMGYGKEKNGPIPANSTLTFEVELVALT</sequence>
<dbReference type="EnsemblMetazoa" id="SSS_8619s_mrna">
    <property type="protein sequence ID" value="KAF7492863.1"/>
    <property type="gene ID" value="SSS_8619"/>
</dbReference>
<proteinExistence type="predicted"/>